<feature type="region of interest" description="Disordered" evidence="1">
    <location>
        <begin position="80"/>
        <end position="99"/>
    </location>
</feature>
<feature type="non-terminal residue" evidence="2">
    <location>
        <position position="1"/>
    </location>
</feature>
<gene>
    <name evidence="2" type="ORF">MONAX_5E022676</name>
</gene>
<dbReference type="AlphaFoldDB" id="A0A5E4D6H0"/>
<protein>
    <submittedName>
        <fullName evidence="2">Uncharacterized protein</fullName>
    </submittedName>
</protein>
<dbReference type="Proteomes" id="UP000335636">
    <property type="component" value="Unassembled WGS sequence"/>
</dbReference>
<organism evidence="2 3">
    <name type="scientific">Marmota monax</name>
    <name type="common">Woodchuck</name>
    <dbReference type="NCBI Taxonomy" id="9995"/>
    <lineage>
        <taxon>Eukaryota</taxon>
        <taxon>Metazoa</taxon>
        <taxon>Chordata</taxon>
        <taxon>Craniata</taxon>
        <taxon>Vertebrata</taxon>
        <taxon>Euteleostomi</taxon>
        <taxon>Mammalia</taxon>
        <taxon>Eutheria</taxon>
        <taxon>Euarchontoglires</taxon>
        <taxon>Glires</taxon>
        <taxon>Rodentia</taxon>
        <taxon>Sciuromorpha</taxon>
        <taxon>Sciuridae</taxon>
        <taxon>Xerinae</taxon>
        <taxon>Marmotini</taxon>
        <taxon>Marmota</taxon>
    </lineage>
</organism>
<evidence type="ECO:0000313" key="2">
    <source>
        <dbReference type="EMBL" id="VTJ89824.1"/>
    </source>
</evidence>
<proteinExistence type="predicted"/>
<evidence type="ECO:0000313" key="3">
    <source>
        <dbReference type="Proteomes" id="UP000335636"/>
    </source>
</evidence>
<accession>A0A5E4D6H0</accession>
<comment type="caution">
    <text evidence="2">The sequence shown here is derived from an EMBL/GenBank/DDBJ whole genome shotgun (WGS) entry which is preliminary data.</text>
</comment>
<sequence length="99" mass="10753">ASAGLPDSRLAWKGRSHFPLKINRCALFLPLPTAAQGPYGRYKVDGWSAATSGLVMWMYRLTEPLGVQEENLTGPYHALAGLPPDMPSESRGLSIAQRS</sequence>
<reference evidence="2" key="1">
    <citation type="submission" date="2019-04" db="EMBL/GenBank/DDBJ databases">
        <authorList>
            <person name="Alioto T."/>
            <person name="Alioto T."/>
        </authorList>
    </citation>
    <scope>NUCLEOTIDE SEQUENCE [LARGE SCALE GENOMIC DNA]</scope>
</reference>
<dbReference type="EMBL" id="CABDUW010003849">
    <property type="protein sequence ID" value="VTJ89824.1"/>
    <property type="molecule type" value="Genomic_DNA"/>
</dbReference>
<evidence type="ECO:0000256" key="1">
    <source>
        <dbReference type="SAM" id="MobiDB-lite"/>
    </source>
</evidence>
<name>A0A5E4D6H0_MARMO</name>
<keyword evidence="3" id="KW-1185">Reference proteome</keyword>